<name>A0A6J0RHT0_BACDO</name>
<keyword evidence="2" id="KW-1185">Reference proteome</keyword>
<keyword evidence="1" id="KW-0472">Membrane</keyword>
<dbReference type="OrthoDB" id="7881840at2759"/>
<evidence type="ECO:0000256" key="1">
    <source>
        <dbReference type="SAM" id="Phobius"/>
    </source>
</evidence>
<dbReference type="AlphaFoldDB" id="A0A6J0RHT0"/>
<dbReference type="KEGG" id="bdr:109579411"/>
<reference evidence="3" key="1">
    <citation type="submission" date="2025-08" db="UniProtKB">
        <authorList>
            <consortium name="RefSeq"/>
        </authorList>
    </citation>
    <scope>IDENTIFICATION</scope>
    <source>
        <tissue evidence="3">Adult</tissue>
    </source>
</reference>
<dbReference type="PANTHER" id="PTHR20898:SF0">
    <property type="entry name" value="DAEDALUS ON 3-RELATED"/>
    <property type="match status" value="1"/>
</dbReference>
<sequence>MFFSDAKRKQVLYYILVGLLANKLFSFNVGALRVKKEAKTDTNVARSFRINATNLKCEHTVPNVIEFFECQLTWRNNRSYSSGSLVLRKPISKLKADVVLDIYQANGRLVNVFNKTVDCCAILSTGKHGLKIFDTFLNVMFATVNERPTCPLKAHFNYTITDFNVPETFLPAYIPKAKFRSGLYLSTSGRRAARVVVLGKVLNSV</sequence>
<dbReference type="PANTHER" id="PTHR20898">
    <property type="entry name" value="DAEDALUS ON 3-RELATED-RELATED"/>
    <property type="match status" value="1"/>
</dbReference>
<dbReference type="InParanoid" id="A0A6J0RHT0"/>
<accession>A0A6J0RHT0</accession>
<dbReference type="SMART" id="SM00697">
    <property type="entry name" value="DM8"/>
    <property type="match status" value="1"/>
</dbReference>
<keyword evidence="1" id="KW-1133">Transmembrane helix</keyword>
<organism evidence="2 3">
    <name type="scientific">Bactrocera dorsalis</name>
    <name type="common">Oriental fruit fly</name>
    <name type="synonym">Dacus dorsalis</name>
    <dbReference type="NCBI Taxonomy" id="27457"/>
    <lineage>
        <taxon>Eukaryota</taxon>
        <taxon>Metazoa</taxon>
        <taxon>Ecdysozoa</taxon>
        <taxon>Arthropoda</taxon>
        <taxon>Hexapoda</taxon>
        <taxon>Insecta</taxon>
        <taxon>Pterygota</taxon>
        <taxon>Neoptera</taxon>
        <taxon>Endopterygota</taxon>
        <taxon>Diptera</taxon>
        <taxon>Brachycera</taxon>
        <taxon>Muscomorpha</taxon>
        <taxon>Tephritoidea</taxon>
        <taxon>Tephritidae</taxon>
        <taxon>Bactrocera</taxon>
        <taxon>Bactrocera</taxon>
    </lineage>
</organism>
<dbReference type="RefSeq" id="XP_019845107.2">
    <property type="nucleotide sequence ID" value="XM_019989548.2"/>
</dbReference>
<feature type="transmembrane region" description="Helical" evidence="1">
    <location>
        <begin position="12"/>
        <end position="32"/>
    </location>
</feature>
<evidence type="ECO:0000313" key="2">
    <source>
        <dbReference type="Proteomes" id="UP001652620"/>
    </source>
</evidence>
<dbReference type="InterPro" id="IPR010512">
    <property type="entry name" value="DUF1091"/>
</dbReference>
<dbReference type="Pfam" id="PF06477">
    <property type="entry name" value="DUF1091"/>
    <property type="match status" value="1"/>
</dbReference>
<evidence type="ECO:0000313" key="3">
    <source>
        <dbReference type="RefSeq" id="XP_019845107.2"/>
    </source>
</evidence>
<dbReference type="GeneID" id="109579411"/>
<protein>
    <submittedName>
        <fullName evidence="3">Uncharacterized protein LOC109579411</fullName>
    </submittedName>
</protein>
<gene>
    <name evidence="3" type="primary">LOC109579411</name>
</gene>
<keyword evidence="1" id="KW-0812">Transmembrane</keyword>
<dbReference type="Proteomes" id="UP001652620">
    <property type="component" value="Chromosome 4"/>
</dbReference>
<proteinExistence type="predicted"/>